<dbReference type="EMBL" id="JAGGJA010000010">
    <property type="protein sequence ID" value="MCW9708142.1"/>
    <property type="molecule type" value="Genomic_DNA"/>
</dbReference>
<dbReference type="NCBIfam" id="TIGR00229">
    <property type="entry name" value="sensory_box"/>
    <property type="match status" value="1"/>
</dbReference>
<evidence type="ECO:0000259" key="10">
    <source>
        <dbReference type="PROSITE" id="PS50109"/>
    </source>
</evidence>
<protein>
    <recommendedName>
        <fullName evidence="2">histidine kinase</fullName>
        <ecNumber evidence="2">2.7.13.3</ecNumber>
    </recommendedName>
</protein>
<dbReference type="SUPFAM" id="SSF55874">
    <property type="entry name" value="ATPase domain of HSP90 chaperone/DNA topoisomerase II/histidine kinase"/>
    <property type="match status" value="1"/>
</dbReference>
<dbReference type="InterPro" id="IPR035965">
    <property type="entry name" value="PAS-like_dom_sf"/>
</dbReference>
<dbReference type="Pfam" id="PF07730">
    <property type="entry name" value="HisKA_3"/>
    <property type="match status" value="1"/>
</dbReference>
<feature type="coiled-coil region" evidence="9">
    <location>
        <begin position="166"/>
        <end position="200"/>
    </location>
</feature>
<evidence type="ECO:0000256" key="5">
    <source>
        <dbReference type="ARBA" id="ARBA00022741"/>
    </source>
</evidence>
<dbReference type="SUPFAM" id="SSF55785">
    <property type="entry name" value="PYP-like sensor domain (PAS domain)"/>
    <property type="match status" value="1"/>
</dbReference>
<dbReference type="Pfam" id="PF02518">
    <property type="entry name" value="HATPase_c"/>
    <property type="match status" value="1"/>
</dbReference>
<dbReference type="Pfam" id="PF08448">
    <property type="entry name" value="PAS_4"/>
    <property type="match status" value="1"/>
</dbReference>
<dbReference type="PROSITE" id="PS50109">
    <property type="entry name" value="HIS_KIN"/>
    <property type="match status" value="1"/>
</dbReference>
<dbReference type="PROSITE" id="PS50113">
    <property type="entry name" value="PAC"/>
    <property type="match status" value="1"/>
</dbReference>
<dbReference type="InterPro" id="IPR000014">
    <property type="entry name" value="PAS"/>
</dbReference>
<dbReference type="Gene3D" id="3.30.565.10">
    <property type="entry name" value="Histidine kinase-like ATPase, C-terminal domain"/>
    <property type="match status" value="1"/>
</dbReference>
<dbReference type="InterPro" id="IPR011712">
    <property type="entry name" value="Sig_transdc_His_kin_sub3_dim/P"/>
</dbReference>
<dbReference type="InterPro" id="IPR013656">
    <property type="entry name" value="PAS_4"/>
</dbReference>
<evidence type="ECO:0000256" key="9">
    <source>
        <dbReference type="SAM" id="Coils"/>
    </source>
</evidence>
<sequence>MPSKQPGLPKKKGEIRRLIHEKDWSQNPLGPIKDWPSTLSDIVNIILEIDFPIVIGWGKNLISIYNNAYRPLLGKKPESLGRPFLDIWSEARDTIEPQINRALNGKSDFYGSAEFILLRNENPEKAWFDYTFSPIRDSEGNVRGIINIAIEVTSRVQTQKKLKKMNKILDRKVKERTSKLEEYKDQLQALTYQLNSTKEKERNDIARFLHDHVGQLLDLSIIKLDQLKNSAHKDDVLGKISDIKEVLLMANKNTRNFVNELKPPPLYINENIADLLKWLAQKMEKYELEITVEDDSQQKPVSEETHKVLYESVRELCFNIIKHTDVVEASIKLKRADNHILIIVRDTGKGFNYKREKNTLIKKGGFGLFNIRERMKMLGGNLEIISQPGKGTKALLTAPLKYSSKSIYE</sequence>
<keyword evidence="3" id="KW-0597">Phosphoprotein</keyword>
<evidence type="ECO:0000256" key="1">
    <source>
        <dbReference type="ARBA" id="ARBA00000085"/>
    </source>
</evidence>
<dbReference type="EC" id="2.7.13.3" evidence="2"/>
<evidence type="ECO:0000256" key="3">
    <source>
        <dbReference type="ARBA" id="ARBA00022553"/>
    </source>
</evidence>
<evidence type="ECO:0000313" key="12">
    <source>
        <dbReference type="EMBL" id="MCW9708142.1"/>
    </source>
</evidence>
<organism evidence="12 13">
    <name type="scientific">Fodinibius salsisoli</name>
    <dbReference type="NCBI Taxonomy" id="2820877"/>
    <lineage>
        <taxon>Bacteria</taxon>
        <taxon>Pseudomonadati</taxon>
        <taxon>Balneolota</taxon>
        <taxon>Balneolia</taxon>
        <taxon>Balneolales</taxon>
        <taxon>Balneolaceae</taxon>
        <taxon>Fodinibius</taxon>
    </lineage>
</organism>
<dbReference type="InterPro" id="IPR000700">
    <property type="entry name" value="PAS-assoc_C"/>
</dbReference>
<feature type="domain" description="PAC" evidence="11">
    <location>
        <begin position="111"/>
        <end position="164"/>
    </location>
</feature>
<dbReference type="Proteomes" id="UP001207918">
    <property type="component" value="Unassembled WGS sequence"/>
</dbReference>
<dbReference type="InterPro" id="IPR005467">
    <property type="entry name" value="His_kinase_dom"/>
</dbReference>
<dbReference type="Gene3D" id="1.20.5.1930">
    <property type="match status" value="1"/>
</dbReference>
<evidence type="ECO:0000256" key="8">
    <source>
        <dbReference type="ARBA" id="ARBA00023012"/>
    </source>
</evidence>
<keyword evidence="13" id="KW-1185">Reference proteome</keyword>
<evidence type="ECO:0000256" key="7">
    <source>
        <dbReference type="ARBA" id="ARBA00022840"/>
    </source>
</evidence>
<dbReference type="InterPro" id="IPR036890">
    <property type="entry name" value="HATPase_C_sf"/>
</dbReference>
<keyword evidence="6" id="KW-0418">Kinase</keyword>
<accession>A0ABT3PQK0</accession>
<evidence type="ECO:0000313" key="13">
    <source>
        <dbReference type="Proteomes" id="UP001207918"/>
    </source>
</evidence>
<evidence type="ECO:0000256" key="2">
    <source>
        <dbReference type="ARBA" id="ARBA00012438"/>
    </source>
</evidence>
<comment type="catalytic activity">
    <reaction evidence="1">
        <text>ATP + protein L-histidine = ADP + protein N-phospho-L-histidine.</text>
        <dbReference type="EC" id="2.7.13.3"/>
    </reaction>
</comment>
<dbReference type="Gene3D" id="3.30.450.20">
    <property type="entry name" value="PAS domain"/>
    <property type="match status" value="1"/>
</dbReference>
<reference evidence="12 13" key="1">
    <citation type="submission" date="2021-03" db="EMBL/GenBank/DDBJ databases">
        <title>Aliifodinibius sp. nov., a new bacterium isolated from saline soil.</title>
        <authorList>
            <person name="Galisteo C."/>
            <person name="De La Haba R."/>
            <person name="Sanchez-Porro C."/>
            <person name="Ventosa A."/>
        </authorList>
    </citation>
    <scope>NUCLEOTIDE SEQUENCE [LARGE SCALE GENOMIC DNA]</scope>
    <source>
        <strain evidence="12 13">1BSP15-2V2</strain>
    </source>
</reference>
<dbReference type="PANTHER" id="PTHR24421">
    <property type="entry name" value="NITRATE/NITRITE SENSOR PROTEIN NARX-RELATED"/>
    <property type="match status" value="1"/>
</dbReference>
<keyword evidence="7" id="KW-0067">ATP-binding</keyword>
<name>A0ABT3PQK0_9BACT</name>
<keyword evidence="5" id="KW-0547">Nucleotide-binding</keyword>
<keyword evidence="9" id="KW-0175">Coiled coil</keyword>
<feature type="domain" description="Histidine kinase" evidence="10">
    <location>
        <begin position="243"/>
        <end position="402"/>
    </location>
</feature>
<evidence type="ECO:0000256" key="4">
    <source>
        <dbReference type="ARBA" id="ARBA00022679"/>
    </source>
</evidence>
<gene>
    <name evidence="12" type="ORF">J6I44_14850</name>
</gene>
<proteinExistence type="predicted"/>
<dbReference type="InterPro" id="IPR003594">
    <property type="entry name" value="HATPase_dom"/>
</dbReference>
<keyword evidence="4" id="KW-0808">Transferase</keyword>
<keyword evidence="8" id="KW-0902">Two-component regulatory system</keyword>
<dbReference type="CDD" id="cd16917">
    <property type="entry name" value="HATPase_UhpB-NarQ-NarX-like"/>
    <property type="match status" value="1"/>
</dbReference>
<dbReference type="RefSeq" id="WP_265766928.1">
    <property type="nucleotide sequence ID" value="NZ_JAGGJA010000010.1"/>
</dbReference>
<dbReference type="InterPro" id="IPR050482">
    <property type="entry name" value="Sensor_HK_TwoCompSys"/>
</dbReference>
<evidence type="ECO:0000259" key="11">
    <source>
        <dbReference type="PROSITE" id="PS50113"/>
    </source>
</evidence>
<comment type="caution">
    <text evidence="12">The sequence shown here is derived from an EMBL/GenBank/DDBJ whole genome shotgun (WGS) entry which is preliminary data.</text>
</comment>
<evidence type="ECO:0000256" key="6">
    <source>
        <dbReference type="ARBA" id="ARBA00022777"/>
    </source>
</evidence>
<dbReference type="PANTHER" id="PTHR24421:SF10">
    <property type="entry name" value="NITRATE_NITRITE SENSOR PROTEIN NARQ"/>
    <property type="match status" value="1"/>
</dbReference>